<reference evidence="4" key="1">
    <citation type="submission" date="2017-09" db="EMBL/GenBank/DDBJ databases">
        <title>Depth-based differentiation of microbial function through sediment-hosted aquifers and enrichment of novel symbionts in the deep terrestrial subsurface.</title>
        <authorList>
            <person name="Probst A.J."/>
            <person name="Ladd B."/>
            <person name="Jarett J.K."/>
            <person name="Geller-Mcgrath D.E."/>
            <person name="Sieber C.M.K."/>
            <person name="Emerson J.B."/>
            <person name="Anantharaman K."/>
            <person name="Thomas B.C."/>
            <person name="Malmstrom R."/>
            <person name="Stieglmeier M."/>
            <person name="Klingl A."/>
            <person name="Woyke T."/>
            <person name="Ryan C.M."/>
            <person name="Banfield J.F."/>
        </authorList>
    </citation>
    <scope>NUCLEOTIDE SEQUENCE [LARGE SCALE GENOMIC DNA]</scope>
</reference>
<evidence type="ECO:0008006" key="5">
    <source>
        <dbReference type="Google" id="ProtNLM"/>
    </source>
</evidence>
<dbReference type="AlphaFoldDB" id="A0A2M7R6V1"/>
<dbReference type="Gene3D" id="2.60.40.1120">
    <property type="entry name" value="Carboxypeptidase-like, regulatory domain"/>
    <property type="match status" value="2"/>
</dbReference>
<protein>
    <recommendedName>
        <fullName evidence="5">Carboxypeptidase regulatory-like domain-containing protein</fullName>
    </recommendedName>
</protein>
<dbReference type="InterPro" id="IPR008969">
    <property type="entry name" value="CarboxyPept-like_regulatory"/>
</dbReference>
<keyword evidence="2" id="KW-0732">Signal</keyword>
<dbReference type="Gene3D" id="2.60.40.10">
    <property type="entry name" value="Immunoglobulins"/>
    <property type="match status" value="1"/>
</dbReference>
<feature type="chain" id="PRO_5014960932" description="Carboxypeptidase regulatory-like domain-containing protein" evidence="2">
    <location>
        <begin position="35"/>
        <end position="1136"/>
    </location>
</feature>
<organism evidence="3 4">
    <name type="scientific">Candidatus Nealsonbacteria bacterium CG_4_10_14_0_8_um_filter_37_14</name>
    <dbReference type="NCBI Taxonomy" id="1974684"/>
    <lineage>
        <taxon>Bacteria</taxon>
        <taxon>Candidatus Nealsoniibacteriota</taxon>
    </lineage>
</organism>
<dbReference type="InterPro" id="IPR013783">
    <property type="entry name" value="Ig-like_fold"/>
</dbReference>
<gene>
    <name evidence="3" type="ORF">COY73_01955</name>
</gene>
<dbReference type="SUPFAM" id="SSF49464">
    <property type="entry name" value="Carboxypeptidase regulatory domain-like"/>
    <property type="match status" value="2"/>
</dbReference>
<evidence type="ECO:0000256" key="2">
    <source>
        <dbReference type="SAM" id="SignalP"/>
    </source>
</evidence>
<feature type="non-terminal residue" evidence="3">
    <location>
        <position position="1136"/>
    </location>
</feature>
<evidence type="ECO:0000313" key="4">
    <source>
        <dbReference type="Proteomes" id="UP000230767"/>
    </source>
</evidence>
<feature type="region of interest" description="Disordered" evidence="1">
    <location>
        <begin position="735"/>
        <end position="762"/>
    </location>
</feature>
<dbReference type="EMBL" id="PFLW01000049">
    <property type="protein sequence ID" value="PIY89105.1"/>
    <property type="molecule type" value="Genomic_DNA"/>
</dbReference>
<feature type="signal peptide" evidence="2">
    <location>
        <begin position="1"/>
        <end position="34"/>
    </location>
</feature>
<sequence>MPHKKSIKNLAKKAIIYFVAISTILSMTGGSALASIPQVTSVTVSETSAKIVFDQNVKNASTTSPYNYEYPMRWNFELWSPIGTPYPLTGEQWTGYYVSPPVNGVSRIFGLDLNEGDTWRMRISSIRAVTPPTDAFQQLFATSTAPGYTNVVASTDPLITNLSIGAALQTTTLTIDGVRFGVLPGALPVVSNAKIDFAPNVPGAWHQFITSTSTDIISWSDNQIKFRVPSQDASGTSIATGRYNFNIRDNDYDESQYVSFTIATDTASYITGRVTSGSGALNGVSNVNVFTYIPGQPTNIPGTQSTVNGWYTLGPISATGTYYVRAQASGYMSDEATTSIGAMGEIDTVNLTLSSLPAKITGNISGPGGAFATTSVNIQAFDVNAKGQPPYGAHASSTGAYSIDIPYGTYYVQPIYEGGGYASVPNSRTATVSSSATTSTANNFTMTQLTKAIKGQVTNQTGQTLDWTTIRVDAFIPGSQTPPYWANLSGNCGSATTCSYTLYVPAGTYDVSIWLETYGVDPAKTAATVTSEADALGVNFAIKNYTATLSGKVKDVVGQGIANAGVFAQKVGEEYGGVGRMTDSSGNYLLGLTALGTYNIFIDPPFGSSYLRPEPTEMNITQSTTSDFVLNQAVKQIRVTVKLGDATQTDAVVMAFKEGAPGWAETWQQTGGIYTLNVGSGSWKVMTRPQNPDADWAYLAEPYPVTFTLSDSAAETQSITLTVSTADATVQGKILKPDSSPVTRGGVDIRQPGGPGTHSPLGNDGGFLVKVPAGTYQLNVFAEDQRLTLPATATAPFTVASNATKNFGNIVMQTKTATISGTVSDSEESPLSGIRIHTHKMEGMGWADTVSDASGSYTLYVTSGFWEVMPDPMGSEDYVSTQPPQRVSVGTNTSNVTGVDFTLVSATSKINGRVVSGGNVVNSLSGFAFAYSSTVFTGAPINNGTFGIKVPAGTYTVGVGLPPNSDYVLDEEQSVTVASGETENVDISVTQAAATLSGWVKDEAGQNLPSDTAVWIFAVKNIGAKGAWRETKTTVSGGAHTYSLNLTTGEWSIGYWIDSLDYINKPPADAAITISEGANTKNIAVSKADATIQGTVYAPDGTTTLPYAFVFADSGMAGATEKIHTGTETGANGAYS</sequence>
<evidence type="ECO:0000313" key="3">
    <source>
        <dbReference type="EMBL" id="PIY89105.1"/>
    </source>
</evidence>
<comment type="caution">
    <text evidence="3">The sequence shown here is derived from an EMBL/GenBank/DDBJ whole genome shotgun (WGS) entry which is preliminary data.</text>
</comment>
<proteinExistence type="predicted"/>
<name>A0A2M7R6V1_9BACT</name>
<evidence type="ECO:0000256" key="1">
    <source>
        <dbReference type="SAM" id="MobiDB-lite"/>
    </source>
</evidence>
<accession>A0A2M7R6V1</accession>
<dbReference type="Proteomes" id="UP000230767">
    <property type="component" value="Unassembled WGS sequence"/>
</dbReference>